<feature type="region of interest" description="Disordered" evidence="6">
    <location>
        <begin position="271"/>
        <end position="319"/>
    </location>
</feature>
<dbReference type="InterPro" id="IPR007309">
    <property type="entry name" value="TFIIIC_Bblock-bd"/>
</dbReference>
<dbReference type="PANTHER" id="PTHR15180">
    <property type="entry name" value="GENERAL TRANSCRIPTION FACTOR 3C POLYPEPTIDE 1"/>
    <property type="match status" value="1"/>
</dbReference>
<dbReference type="InterPro" id="IPR036390">
    <property type="entry name" value="WH_DNA-bd_sf"/>
</dbReference>
<dbReference type="InterPro" id="IPR036388">
    <property type="entry name" value="WH-like_DNA-bd_sf"/>
</dbReference>
<dbReference type="Pfam" id="PF04182">
    <property type="entry name" value="B-block_TFIIIC"/>
    <property type="match status" value="1"/>
</dbReference>
<evidence type="ECO:0000256" key="1">
    <source>
        <dbReference type="ARBA" id="ARBA00004123"/>
    </source>
</evidence>
<protein>
    <recommendedName>
        <fullName evidence="7">B-block binding subunit of TFIIIC domain-containing protein</fullName>
    </recommendedName>
</protein>
<evidence type="ECO:0000256" key="6">
    <source>
        <dbReference type="SAM" id="MobiDB-lite"/>
    </source>
</evidence>
<dbReference type="GO" id="GO:0005634">
    <property type="term" value="C:nucleus"/>
    <property type="evidence" value="ECO:0007669"/>
    <property type="project" value="UniProtKB-SubCell"/>
</dbReference>
<reference evidence="8" key="1">
    <citation type="submission" date="2013-04" db="EMBL/GenBank/DDBJ databases">
        <title>The Genome Sequence of Fonticula alba ATCC 38817.</title>
        <authorList>
            <consortium name="The Broad Institute Genomics Platform"/>
            <person name="Russ C."/>
            <person name="Cuomo C."/>
            <person name="Burger G."/>
            <person name="Gray M.W."/>
            <person name="Holland P.W.H."/>
            <person name="King N."/>
            <person name="Lang F.B.F."/>
            <person name="Roger A.J."/>
            <person name="Ruiz-Trillo I."/>
            <person name="Brown M."/>
            <person name="Walker B."/>
            <person name="Young S."/>
            <person name="Zeng Q."/>
            <person name="Gargeya S."/>
            <person name="Fitzgerald M."/>
            <person name="Haas B."/>
            <person name="Abouelleil A."/>
            <person name="Allen A.W."/>
            <person name="Alvarado L."/>
            <person name="Arachchi H.M."/>
            <person name="Berlin A.M."/>
            <person name="Chapman S.B."/>
            <person name="Gainer-Dewar J."/>
            <person name="Goldberg J."/>
            <person name="Griggs A."/>
            <person name="Gujja S."/>
            <person name="Hansen M."/>
            <person name="Howarth C."/>
            <person name="Imamovic A."/>
            <person name="Ireland A."/>
            <person name="Larimer J."/>
            <person name="McCowan C."/>
            <person name="Murphy C."/>
            <person name="Pearson M."/>
            <person name="Poon T.W."/>
            <person name="Priest M."/>
            <person name="Roberts A."/>
            <person name="Saif S."/>
            <person name="Shea T."/>
            <person name="Sisk P."/>
            <person name="Sykes S."/>
            <person name="Wortman J."/>
            <person name="Nusbaum C."/>
            <person name="Birren B."/>
        </authorList>
    </citation>
    <scope>NUCLEOTIDE SEQUENCE [LARGE SCALE GENOMIC DNA]</scope>
    <source>
        <strain evidence="8">ATCC 38817</strain>
    </source>
</reference>
<keyword evidence="3" id="KW-0238">DNA-binding</keyword>
<dbReference type="Proteomes" id="UP000030693">
    <property type="component" value="Unassembled WGS sequence"/>
</dbReference>
<keyword evidence="9" id="KW-1185">Reference proteome</keyword>
<evidence type="ECO:0000256" key="5">
    <source>
        <dbReference type="ARBA" id="ARBA00023242"/>
    </source>
</evidence>
<dbReference type="EMBL" id="KB932206">
    <property type="protein sequence ID" value="KCV69569.1"/>
    <property type="molecule type" value="Genomic_DNA"/>
</dbReference>
<dbReference type="GeneID" id="20528716"/>
<sequence>MDEYLRVLIDEIALEGPHGHPAADLAGLLSASTGHQIDRGVVSLLWPALIRHPDARFETEPEDAPPAPMPPPHLLDKQVHALSSTSVGCKVVHRSAPALRTFAGALEHYRQRKLRLRVVASTTYRHRMLGVLNDNPFELTPVMLFVLEQAAKSRERGFPQSEVSRILSIDPRTIFSMVKSLEQAGLIFRIPFFKPGLSRTNLIVLSRFAGMSVAAALNVASRGDTSLVEEFTGIPIFLFDSARQIILSHLRASKNHSMSYDTARQLVVTRTERKADSRAPDVEPGESNDSPEQLAEVSEPAGETPQPPPAPAPTGSGCGAIVVASTGKNQEARLVRLLSRIIRSLVEMGHIEKFYTHSEGTMVMSIGLLNKSAGPAAPGRDGSSAADPASSFASVDAPRPEYLFALDRPAHLPIHHSIFRLVATAPQGVSTTRQLSIRLCTFVRTQLRLCREVGASGAIRMDNIGNVGRERHILFEPPTNLAEIAHRYGLQFDRSGHCFVNALMDASLLDAPPREVDTKDVVRMVDPDNPLALELDSRIRGGISTSRQYYSLNVVSQVRALRLALHIQRDPIIYETTLVRKLASQPLSPNDRQFLDSTGMDRRTIRRIIDVLVKANVIRVQAIRESEALDPSGTLTAEYGPDAPESSRREHDVLIGCVTPVDRARILEMVGDYVRRRRQRMAAGPAALSTRNQEVSFLEDLVLEEAADDRITLLADIASRAAEATPDADLPDEKPAVAVGQAGLTALEAAPAKRLTSRWTSTGDVGAGGGAMRATAARLLGRRALLDARSARGMFPGMDTPGAEAPDSDAGSMGEVDRVPVAPVHLRKIERLRVLYFHLHQMSSAPVAGSPDEEFPFIEGAQLMKSLTLGVLVRALGVQSDSQERLVRHLQRSTHAPVTSAGAPSTILLSRQLASVPVDWLPDQARREALLSVGWLMQPRLPAAVGPEGSAAPVATASTDVATATPTKYRILRSLPLGGATAGLGTGVGSVIMLNLLECLEELGLLQFEEQCGLSVLEFPMDRPLRPVPRFLASTFGTATGSSTDGTVAHGGLLSQSQDMVRVLVPARFRLVRHVRLKSPGD</sequence>
<gene>
    <name evidence="8" type="ORF">H696_03991</name>
</gene>
<dbReference type="RefSeq" id="XP_009496134.1">
    <property type="nucleotide sequence ID" value="XM_009497859.1"/>
</dbReference>
<dbReference type="GO" id="GO:0003677">
    <property type="term" value="F:DNA binding"/>
    <property type="evidence" value="ECO:0007669"/>
    <property type="project" value="UniProtKB-KW"/>
</dbReference>
<evidence type="ECO:0000256" key="4">
    <source>
        <dbReference type="ARBA" id="ARBA00023163"/>
    </source>
</evidence>
<dbReference type="SUPFAM" id="SSF46785">
    <property type="entry name" value="Winged helix' DNA-binding domain"/>
    <property type="match status" value="1"/>
</dbReference>
<accession>A0A058Z5L7</accession>
<dbReference type="OrthoDB" id="68020at2759"/>
<keyword evidence="4" id="KW-0804">Transcription</keyword>
<dbReference type="AlphaFoldDB" id="A0A058Z5L7"/>
<evidence type="ECO:0000256" key="3">
    <source>
        <dbReference type="ARBA" id="ARBA00023125"/>
    </source>
</evidence>
<evidence type="ECO:0000256" key="2">
    <source>
        <dbReference type="ARBA" id="ARBA00022553"/>
    </source>
</evidence>
<dbReference type="Gene3D" id="1.10.10.10">
    <property type="entry name" value="Winged helix-like DNA-binding domain superfamily/Winged helix DNA-binding domain"/>
    <property type="match status" value="1"/>
</dbReference>
<keyword evidence="5" id="KW-0539">Nucleus</keyword>
<dbReference type="GO" id="GO:0000127">
    <property type="term" value="C:transcription factor TFIIIC complex"/>
    <property type="evidence" value="ECO:0007669"/>
    <property type="project" value="InterPro"/>
</dbReference>
<evidence type="ECO:0000313" key="9">
    <source>
        <dbReference type="Proteomes" id="UP000030693"/>
    </source>
</evidence>
<proteinExistence type="predicted"/>
<keyword evidence="2" id="KW-0597">Phosphoprotein</keyword>
<dbReference type="PANTHER" id="PTHR15180:SF1">
    <property type="entry name" value="GENERAL TRANSCRIPTION FACTOR 3C POLYPEPTIDE 1"/>
    <property type="match status" value="1"/>
</dbReference>
<organism evidence="8">
    <name type="scientific">Fonticula alba</name>
    <name type="common">Slime mold</name>
    <dbReference type="NCBI Taxonomy" id="691883"/>
    <lineage>
        <taxon>Eukaryota</taxon>
        <taxon>Rotosphaerida</taxon>
        <taxon>Fonticulaceae</taxon>
        <taxon>Fonticula</taxon>
    </lineage>
</organism>
<dbReference type="InterPro" id="IPR044210">
    <property type="entry name" value="Tfc3-like"/>
</dbReference>
<feature type="domain" description="B-block binding subunit of TFIIIC" evidence="7">
    <location>
        <begin position="146"/>
        <end position="209"/>
    </location>
</feature>
<evidence type="ECO:0000313" key="8">
    <source>
        <dbReference type="EMBL" id="KCV69569.1"/>
    </source>
</evidence>
<dbReference type="GO" id="GO:0006384">
    <property type="term" value="P:transcription initiation at RNA polymerase III promoter"/>
    <property type="evidence" value="ECO:0007669"/>
    <property type="project" value="InterPro"/>
</dbReference>
<evidence type="ECO:0000259" key="7">
    <source>
        <dbReference type="Pfam" id="PF04182"/>
    </source>
</evidence>
<comment type="subcellular location">
    <subcellularLocation>
        <location evidence="1">Nucleus</location>
    </subcellularLocation>
</comment>
<dbReference type="GO" id="GO:0042791">
    <property type="term" value="P:5S class rRNA transcription by RNA polymerase III"/>
    <property type="evidence" value="ECO:0007669"/>
    <property type="project" value="TreeGrafter"/>
</dbReference>
<name>A0A058Z5L7_FONAL</name>
<feature type="compositionally biased region" description="Basic and acidic residues" evidence="6">
    <location>
        <begin position="271"/>
        <end position="281"/>
    </location>
</feature>
<feature type="region of interest" description="Disordered" evidence="6">
    <location>
        <begin position="792"/>
        <end position="814"/>
    </location>
</feature>